<organism evidence="6 7">
    <name type="scientific">Candidatus Borkfalkia avistercoris</name>
    <dbReference type="NCBI Taxonomy" id="2838504"/>
    <lineage>
        <taxon>Bacteria</taxon>
        <taxon>Bacillati</taxon>
        <taxon>Bacillota</taxon>
        <taxon>Clostridia</taxon>
        <taxon>Christensenellales</taxon>
        <taxon>Christensenellaceae</taxon>
        <taxon>Candidatus Borkfalkia</taxon>
    </lineage>
</organism>
<reference evidence="6" key="1">
    <citation type="journal article" date="2021" name="PeerJ">
        <title>Extensive microbial diversity within the chicken gut microbiome revealed by metagenomics and culture.</title>
        <authorList>
            <person name="Gilroy R."/>
            <person name="Ravi A."/>
            <person name="Getino M."/>
            <person name="Pursley I."/>
            <person name="Horton D.L."/>
            <person name="Alikhan N.F."/>
            <person name="Baker D."/>
            <person name="Gharbi K."/>
            <person name="Hall N."/>
            <person name="Watson M."/>
            <person name="Adriaenssens E.M."/>
            <person name="Foster-Nyarko E."/>
            <person name="Jarju S."/>
            <person name="Secka A."/>
            <person name="Antonio M."/>
            <person name="Oren A."/>
            <person name="Chaudhuri R.R."/>
            <person name="La Ragione R."/>
            <person name="Hildebrand F."/>
            <person name="Pallen M.J."/>
        </authorList>
    </citation>
    <scope>NUCLEOTIDE SEQUENCE</scope>
    <source>
        <strain evidence="6">CHK187-5294</strain>
    </source>
</reference>
<evidence type="ECO:0000256" key="2">
    <source>
        <dbReference type="ARBA" id="ARBA00009865"/>
    </source>
</evidence>
<dbReference type="SUPFAM" id="SSF75005">
    <property type="entry name" value="Arabinanase/levansucrase/invertase"/>
    <property type="match status" value="1"/>
</dbReference>
<dbReference type="PANTHER" id="PTHR43301:SF3">
    <property type="entry name" value="ARABINAN ENDO-1,5-ALPHA-L-ARABINOSIDASE A-RELATED"/>
    <property type="match status" value="1"/>
</dbReference>
<dbReference type="GO" id="GO:0004553">
    <property type="term" value="F:hydrolase activity, hydrolyzing O-glycosyl compounds"/>
    <property type="evidence" value="ECO:0007669"/>
    <property type="project" value="InterPro"/>
</dbReference>
<comment type="pathway">
    <text evidence="1">Glycan metabolism; L-arabinan degradation.</text>
</comment>
<proteinExistence type="inferred from homology"/>
<keyword evidence="4" id="KW-0326">Glycosidase</keyword>
<dbReference type="PROSITE" id="PS51257">
    <property type="entry name" value="PROKAR_LIPOPROTEIN"/>
    <property type="match status" value="1"/>
</dbReference>
<dbReference type="InterPro" id="IPR023296">
    <property type="entry name" value="Glyco_hydro_beta-prop_sf"/>
</dbReference>
<evidence type="ECO:0000256" key="5">
    <source>
        <dbReference type="SAM" id="SignalP"/>
    </source>
</evidence>
<dbReference type="Proteomes" id="UP000824132">
    <property type="component" value="Unassembled WGS sequence"/>
</dbReference>
<gene>
    <name evidence="6" type="ORF">H9727_06700</name>
</gene>
<reference evidence="6" key="2">
    <citation type="submission" date="2021-04" db="EMBL/GenBank/DDBJ databases">
        <authorList>
            <person name="Gilroy R."/>
        </authorList>
    </citation>
    <scope>NUCLEOTIDE SEQUENCE</scope>
    <source>
        <strain evidence="6">CHK187-5294</strain>
    </source>
</reference>
<keyword evidence="5" id="KW-0732">Signal</keyword>
<evidence type="ECO:0000256" key="4">
    <source>
        <dbReference type="ARBA" id="ARBA00023295"/>
    </source>
</evidence>
<dbReference type="Pfam" id="PF04616">
    <property type="entry name" value="Glyco_hydro_43"/>
    <property type="match status" value="2"/>
</dbReference>
<feature type="signal peptide" evidence="5">
    <location>
        <begin position="1"/>
        <end position="22"/>
    </location>
</feature>
<name>A0A9D2D048_9FIRM</name>
<feature type="chain" id="PRO_5038437572" evidence="5">
    <location>
        <begin position="23"/>
        <end position="628"/>
    </location>
</feature>
<dbReference type="InterPro" id="IPR050727">
    <property type="entry name" value="GH43_arabinanases"/>
</dbReference>
<evidence type="ECO:0000313" key="7">
    <source>
        <dbReference type="Proteomes" id="UP000824132"/>
    </source>
</evidence>
<accession>A0A9D2D048</accession>
<evidence type="ECO:0000256" key="3">
    <source>
        <dbReference type="ARBA" id="ARBA00022801"/>
    </source>
</evidence>
<comment type="similarity">
    <text evidence="2">Belongs to the glycosyl hydrolase 43 family.</text>
</comment>
<dbReference type="AlphaFoldDB" id="A0A9D2D048"/>
<protein>
    <submittedName>
        <fullName evidence="6">Family 43 glycosylhydrolase</fullName>
    </submittedName>
</protein>
<sequence length="628" mass="70185">MRKKRTVLAVCMAALLGLTAFAGCASEEYALSYYHGENKDESGDSVYNEQLFYSNTLQQGYPDPFVLDDTARSGYYYLYGTSGSFSIMRSKDLAVWEDVGPTLVPPVDGEIPRLLHADMWAPEVIYDDETELYYLFFSATAEEDTTYTEGSGIVSGVSYCNLYVATSDSAEGPFEMVNFMDAASCGESALHDYNTTAGIVLDENEFSEYAWVRQDGVYYEAAFPHYFAKYCLFSPDELYKFNRNNGVSDETGLNGRGYFGNIDPSPFEDPETGEKYLYVKMEGTNGIMVVHMFDWLTPDWDNAEIVLMVNYYTVEDWRNNTNYGVSYESENCNEGPHMLYRDGVYYLTFSANGYGSSNYRVATAVGDSPMGPFRKLTEEEGGLLLCSSTTESNSVSGAGHHSFAYVGDQLYIIYHRHRNYLVGGSDRYTAMDEVKWLTVKDINGNDLVVPYTNGPTDTLQPLPESVSGYKNIAAEAQVSCSNEEAEISCVTDGFLSVHKTADPTFMSYVRETYSSDTQTTFTFAFGSARTIRAVMVYNSASYRDIFLNISRIEFTLADRSTRVIRDLSFDVDQYCEVSDFSGEINYVTSGAAAFAEFYDLDVTSVSITVDLPEGQERVGISEIRILGK</sequence>
<dbReference type="InterPro" id="IPR006710">
    <property type="entry name" value="Glyco_hydro_43"/>
</dbReference>
<dbReference type="PANTHER" id="PTHR43301">
    <property type="entry name" value="ARABINAN ENDO-1,5-ALPHA-L-ARABINOSIDASE"/>
    <property type="match status" value="1"/>
</dbReference>
<dbReference type="Gene3D" id="2.115.10.20">
    <property type="entry name" value="Glycosyl hydrolase domain, family 43"/>
    <property type="match status" value="1"/>
</dbReference>
<comment type="caution">
    <text evidence="6">The sequence shown here is derived from an EMBL/GenBank/DDBJ whole genome shotgun (WGS) entry which is preliminary data.</text>
</comment>
<dbReference type="GO" id="GO:0005975">
    <property type="term" value="P:carbohydrate metabolic process"/>
    <property type="evidence" value="ECO:0007669"/>
    <property type="project" value="InterPro"/>
</dbReference>
<keyword evidence="3" id="KW-0378">Hydrolase</keyword>
<dbReference type="EMBL" id="DXCL01000041">
    <property type="protein sequence ID" value="HIZ03957.1"/>
    <property type="molecule type" value="Genomic_DNA"/>
</dbReference>
<evidence type="ECO:0000313" key="6">
    <source>
        <dbReference type="EMBL" id="HIZ03957.1"/>
    </source>
</evidence>
<evidence type="ECO:0000256" key="1">
    <source>
        <dbReference type="ARBA" id="ARBA00004834"/>
    </source>
</evidence>